<dbReference type="InterPro" id="IPR020558">
    <property type="entry name" value="DiOHA_6PGluconate_deHydtase_CS"/>
</dbReference>
<name>A0ABN5DGX6_9RHOB</name>
<comment type="function">
    <text evidence="9">Catalyzes the dehydration of 6-phospho-D-gluconate to 2-dehydro-3-deoxy-6-phospho-D-gluconate.</text>
</comment>
<dbReference type="PROSITE" id="PS00886">
    <property type="entry name" value="ILVD_EDD_1"/>
    <property type="match status" value="1"/>
</dbReference>
<dbReference type="HAMAP" id="MF_02094">
    <property type="entry name" value="Edd"/>
    <property type="match status" value="1"/>
</dbReference>
<protein>
    <recommendedName>
        <fullName evidence="9 10">Phosphogluconate dehydratase</fullName>
        <ecNumber evidence="9 10">4.2.1.12</ecNumber>
    </recommendedName>
</protein>
<accession>A0ABN5DGX6</accession>
<evidence type="ECO:0000256" key="8">
    <source>
        <dbReference type="ARBA" id="ARBA00023277"/>
    </source>
</evidence>
<comment type="cofactor">
    <cofactor evidence="9">
        <name>[4Fe-4S] cluster</name>
        <dbReference type="ChEBI" id="CHEBI:49883"/>
    </cofactor>
    <text evidence="9">Binds 1 [4Fe-4S] cluster.</text>
</comment>
<evidence type="ECO:0000256" key="6">
    <source>
        <dbReference type="ARBA" id="ARBA00023064"/>
    </source>
</evidence>
<proteinExistence type="inferred from homology"/>
<dbReference type="InterPro" id="IPR056740">
    <property type="entry name" value="ILV_EDD_C"/>
</dbReference>
<feature type="binding site" evidence="9">
    <location>
        <position position="222"/>
    </location>
    <ligand>
        <name>[4Fe-4S] cluster</name>
        <dbReference type="ChEBI" id="CHEBI:49883"/>
    </ligand>
</feature>
<evidence type="ECO:0000256" key="4">
    <source>
        <dbReference type="ARBA" id="ARBA00023004"/>
    </source>
</evidence>
<evidence type="ECO:0000313" key="13">
    <source>
        <dbReference type="EMBL" id="ATG36697.1"/>
    </source>
</evidence>
<evidence type="ECO:0000256" key="9">
    <source>
        <dbReference type="HAMAP-Rule" id="MF_02094"/>
    </source>
</evidence>
<dbReference type="SUPFAM" id="SSF143975">
    <property type="entry name" value="IlvD/EDD N-terminal domain-like"/>
    <property type="match status" value="1"/>
</dbReference>
<keyword evidence="5 9" id="KW-0411">Iron-sulfur</keyword>
<dbReference type="InterPro" id="IPR037237">
    <property type="entry name" value="IlvD/EDD_N"/>
</dbReference>
<feature type="domain" description="Dihydroxy-acid/6-phosphogluconate dehydratase C-terminal" evidence="12">
    <location>
        <begin position="406"/>
        <end position="598"/>
    </location>
</feature>
<keyword evidence="6 9" id="KW-0311">Gluconate utilization</keyword>
<dbReference type="EMBL" id="CP010643">
    <property type="protein sequence ID" value="ATG36697.1"/>
    <property type="molecule type" value="Genomic_DNA"/>
</dbReference>
<evidence type="ECO:0000313" key="14">
    <source>
        <dbReference type="Proteomes" id="UP000218891"/>
    </source>
</evidence>
<dbReference type="Pfam" id="PF00920">
    <property type="entry name" value="ILVD_EDD_N"/>
    <property type="match status" value="1"/>
</dbReference>
<evidence type="ECO:0000256" key="1">
    <source>
        <dbReference type="ARBA" id="ARBA00006486"/>
    </source>
</evidence>
<dbReference type="PANTHER" id="PTHR43661:SF1">
    <property type="entry name" value="PHOSPHOGLUCONATE DEHYDRATASE"/>
    <property type="match status" value="1"/>
</dbReference>
<gene>
    <name evidence="9 13" type="primary">edd</name>
    <name evidence="13" type="ORF">PhaeoP36_02587</name>
</gene>
<feature type="binding site" evidence="9">
    <location>
        <position position="155"/>
    </location>
    <ligand>
        <name>[4Fe-4S] cluster</name>
        <dbReference type="ChEBI" id="CHEBI:49883"/>
    </ligand>
</feature>
<dbReference type="InterPro" id="IPR000581">
    <property type="entry name" value="ILV_EDD_N"/>
</dbReference>
<evidence type="ECO:0000256" key="3">
    <source>
        <dbReference type="ARBA" id="ARBA00022723"/>
    </source>
</evidence>
<dbReference type="GO" id="GO:0004456">
    <property type="term" value="F:phosphogluconate dehydratase activity"/>
    <property type="evidence" value="ECO:0007669"/>
    <property type="project" value="UniProtKB-EC"/>
</dbReference>
<evidence type="ECO:0000256" key="5">
    <source>
        <dbReference type="ARBA" id="ARBA00023014"/>
    </source>
</evidence>
<comment type="similarity">
    <text evidence="1 9">Belongs to the IlvD/Edd family.</text>
</comment>
<reference evidence="13 14" key="1">
    <citation type="journal article" date="2017" name="Front. Microbiol.">
        <title>Phaeobacter piscinae sp. nov., a species of the Roseobacter group and potential aquaculture probiont.</title>
        <authorList>
            <person name="Sonnenschein E.C."/>
            <person name="Phippen C.B.W."/>
            <person name="Nielsen K.F."/>
            <person name="Mateiu R.V."/>
            <person name="Melchiorsen J."/>
            <person name="Gram L."/>
            <person name="Overmann J."/>
            <person name="Freese H.M."/>
        </authorList>
    </citation>
    <scope>NUCLEOTIDE SEQUENCE [LARGE SCALE GENOMIC DNA]</scope>
    <source>
        <strain evidence="13 14">P36</strain>
    </source>
</reference>
<evidence type="ECO:0000259" key="12">
    <source>
        <dbReference type="Pfam" id="PF24877"/>
    </source>
</evidence>
<dbReference type="PANTHER" id="PTHR43661">
    <property type="entry name" value="D-XYLONATE DEHYDRATASE"/>
    <property type="match status" value="1"/>
</dbReference>
<evidence type="ECO:0000256" key="7">
    <source>
        <dbReference type="ARBA" id="ARBA00023239"/>
    </source>
</evidence>
<dbReference type="Gene3D" id="3.50.30.80">
    <property type="entry name" value="IlvD/EDD C-terminal domain-like"/>
    <property type="match status" value="1"/>
</dbReference>
<comment type="pathway">
    <text evidence="9">Carbohydrate metabolism; Entner-Doudoroff pathway.</text>
</comment>
<evidence type="ECO:0000256" key="10">
    <source>
        <dbReference type="NCBIfam" id="TIGR01196"/>
    </source>
</evidence>
<organism evidence="13 14">
    <name type="scientific">Phaeobacter piscinae</name>
    <dbReference type="NCBI Taxonomy" id="1580596"/>
    <lineage>
        <taxon>Bacteria</taxon>
        <taxon>Pseudomonadati</taxon>
        <taxon>Pseudomonadota</taxon>
        <taxon>Alphaproteobacteria</taxon>
        <taxon>Rhodobacterales</taxon>
        <taxon>Roseobacteraceae</taxon>
        <taxon>Phaeobacter</taxon>
    </lineage>
</organism>
<sequence>MRLNQTVRDVTDRIIARSAKPRAAYLDRMRAAKGKGPARAHLSCSGQAHAYAATGEDQMPLAEGTAGHLGIVTAYNDMLSAHQPFETYPQRIRDAVRRVGGTAQVAGGVPAMCDGVTQGEAGMELSLFSRDTIAMATGIALSHNVFDATVYLGVCDKIVPGLVIGAQVFGHLPAVFLPAGPMTSGISNDDKAKVRQKFAAGEIGRDELLKSEMAAYHGPGTCTFYGTANTNQMLMEFMGLHLPGSSFVNPGTDMRAALTEEGARRALALSALGNDYTPVCDILDERAYVNGIVGLMTTGGSTNLLIHLIAMARAGGIILDWQDFSDLSDVVPLLARVYPNGLADVNHFHAAGGLGYVIGQLLNSGHLHADTRTVAGSGLDSYTAEPFLGDDGLVWKPGAAETLNDKIIRPASDPFQPTGGLSRLSGNLGTGVMKISAVAPEHRVVEAPARVFHDQEEAKAAFKAGELETGDVVIVVRFQGPKANGMPELHSMTPFLGIMQGRGQKVALVTDGRMSGASGKIPSAIHVVPEALDGGAIAKLRDGDIVRVDALTGTLEVLSEGFDAREPVVADLSAYQHGTGREMFALFRNAVTSADTGATVFSTLTGD</sequence>
<dbReference type="EC" id="4.2.1.12" evidence="9 10"/>
<keyword evidence="7 9" id="KW-0456">Lyase</keyword>
<dbReference type="SUPFAM" id="SSF52016">
    <property type="entry name" value="LeuD/IlvD-like"/>
    <property type="match status" value="1"/>
</dbReference>
<dbReference type="PROSITE" id="PS00887">
    <property type="entry name" value="ILVD_EDD_2"/>
    <property type="match status" value="1"/>
</dbReference>
<dbReference type="Pfam" id="PF24877">
    <property type="entry name" value="ILV_EDD_C"/>
    <property type="match status" value="1"/>
</dbReference>
<dbReference type="Proteomes" id="UP000218891">
    <property type="component" value="Chromosome"/>
</dbReference>
<reference evidence="13 14" key="4">
    <citation type="journal article" date="2018" name="Environ. Microbiol. Rep.">
        <title>Phylogenetic distribution of roseobacticides in the Roseobacter group and their effect on microalgae.</title>
        <authorList>
            <person name="Sonnenschein E.C."/>
            <person name="Phippen C.B."/>
            <person name="Bentzon-Tilia M."/>
            <person name="Rasmussen S.A."/>
            <person name="Nielsen K.F."/>
            <person name="Gram L."/>
        </authorList>
    </citation>
    <scope>NUCLEOTIDE SEQUENCE [LARGE SCALE GENOMIC DNA]</scope>
    <source>
        <strain evidence="13 14">P36</strain>
    </source>
</reference>
<evidence type="ECO:0000259" key="11">
    <source>
        <dbReference type="Pfam" id="PF00920"/>
    </source>
</evidence>
<dbReference type="InterPro" id="IPR042096">
    <property type="entry name" value="Dihydro-acid_dehy_C"/>
</dbReference>
<keyword evidence="4 9" id="KW-0408">Iron</keyword>
<feature type="domain" description="Dihydroxy-acid/6-phosphogluconate dehydratase N-terminal" evidence="11">
    <location>
        <begin position="69"/>
        <end position="379"/>
    </location>
</feature>
<keyword evidence="2 9" id="KW-0004">4Fe-4S</keyword>
<dbReference type="InterPro" id="IPR004786">
    <property type="entry name" value="6-phosphgluc_deHydtase"/>
</dbReference>
<keyword evidence="8 9" id="KW-0119">Carbohydrate metabolism</keyword>
<keyword evidence="14" id="KW-1185">Reference proteome</keyword>
<dbReference type="NCBIfam" id="TIGR01196">
    <property type="entry name" value="edd"/>
    <property type="match status" value="1"/>
</dbReference>
<keyword evidence="3 9" id="KW-0479">Metal-binding</keyword>
<reference evidence="13 14" key="2">
    <citation type="journal article" date="2017" name="Genome Biol. Evol.">
        <title>Trajectories and Drivers of Genome Evolution in Surface-Associated Marine Phaeobacter.</title>
        <authorList>
            <person name="Freese H.M."/>
            <person name="Sikorski J."/>
            <person name="Bunk B."/>
            <person name="Scheuner C."/>
            <person name="Meier-Kolthoff J.P."/>
            <person name="Sproer C."/>
            <person name="Gram L."/>
            <person name="Overmann J."/>
        </authorList>
    </citation>
    <scope>NUCLEOTIDE SEQUENCE [LARGE SCALE GENOMIC DNA]</scope>
    <source>
        <strain evidence="13 14">P36</strain>
    </source>
</reference>
<comment type="catalytic activity">
    <reaction evidence="9">
        <text>6-phospho-D-gluconate = 2-dehydro-3-deoxy-6-phospho-D-gluconate + H2O</text>
        <dbReference type="Rhea" id="RHEA:17277"/>
        <dbReference type="ChEBI" id="CHEBI:15377"/>
        <dbReference type="ChEBI" id="CHEBI:57569"/>
        <dbReference type="ChEBI" id="CHEBI:58759"/>
        <dbReference type="EC" id="4.2.1.12"/>
    </reaction>
</comment>
<evidence type="ECO:0000256" key="2">
    <source>
        <dbReference type="ARBA" id="ARBA00022485"/>
    </source>
</evidence>
<reference evidence="13 14" key="3">
    <citation type="journal article" date="2017" name="Int. J. Syst. Evol. Microbiol.">
        <title>Adaptation of Surface-Associated Bacteria to the Open Ocean: A Genomically Distinct Subpopulation of Phaeobacter gallaeciensis Colonizes Pacific Mesozooplankton.</title>
        <authorList>
            <person name="Freese H.M."/>
            <person name="Methner A."/>
            <person name="Overmann J."/>
        </authorList>
    </citation>
    <scope>NUCLEOTIDE SEQUENCE [LARGE SCALE GENOMIC DNA]</scope>
    <source>
        <strain evidence="13 14">P36</strain>
    </source>
</reference>
<dbReference type="RefSeq" id="WP_096869356.1">
    <property type="nucleotide sequence ID" value="NZ_CP010643.1"/>
</dbReference>